<dbReference type="OrthoDB" id="27819at2759"/>
<dbReference type="GeneID" id="106063980"/>
<dbReference type="Proteomes" id="UP001165740">
    <property type="component" value="Chromosome 5"/>
</dbReference>
<name>A0A9W3ACT4_BIOGL</name>
<feature type="region of interest" description="Disordered" evidence="1">
    <location>
        <begin position="705"/>
        <end position="738"/>
    </location>
</feature>
<sequence length="753" mass="82981">MQQVISLLVLVLQARPINTACEPNRVGHDCNYKCHCYYSSRCQSAPCRPDDKCESPYFGFYCQYVNILKECTNSLIFADDDIGTCYETIGYTLDLTFNSTYTFAFINIQVQNFDIITETYKRNNLTIHFKLDHDVIECVNQEIWEISRTEIEIRCVNQTIFFKELTLTGSVKYICELRLSGGRSAGTDLTVMSPNPIKDNLKASINGILNDPVCFMADNWDLTLSRPFIIQRIKIHSKPVQKRKAQKKYTRQGFSLQFIDETKKTTFSFRTNTSEDVYDIATNSSPKVLSVIIEGPGGGSNIVICEAEIFGDCPPGWYGLDCGQKCRNCPEGRCSVHGHCYMCIYEMGHVVCRQQCQGCKGRCTDEPCTGQCKDGYKGDHCLNLCANCGGTGECDKVTGNCVSPCVGGFMGATCSQDCGYCAEDKCDQNTGNCTECKSGFFGHLCNRKCHQCKEQKCHHETGNCVAGCHDGYRGSLCFLRCSNCAGSQACNQTTGECHEGCVAGFTGLDCTESCGHCSEKQCDRISGNCIHGTCLPGYAGSRCNQECTYCIDHLCDAQKASCLKGCQNGYYGTNCLKPCPNCAGSRACERYNGKCVSGCSPGFHGDTCIDECGHCDRDKSCEKQSGNCKYGCLPGFTGVKCVDHKNDLEDSQKFTVFIFYAVFLSIIGITLIVLFFSQKIYWFCSSDARESFEIKIREPYRGASVATTSKSSGVSTGRSSSADTQASSKSRSRSSSVDDIATHVTFKDVKDAV</sequence>
<evidence type="ECO:0000256" key="3">
    <source>
        <dbReference type="SAM" id="SignalP"/>
    </source>
</evidence>
<dbReference type="RefSeq" id="XP_055884958.1">
    <property type="nucleotide sequence ID" value="XM_056028983.1"/>
</dbReference>
<dbReference type="OMA" id="ANTHITH"/>
<evidence type="ECO:0000313" key="5">
    <source>
        <dbReference type="RefSeq" id="XP_055884958.1"/>
    </source>
</evidence>
<keyword evidence="3" id="KW-0732">Signal</keyword>
<feature type="transmembrane region" description="Helical" evidence="2">
    <location>
        <begin position="654"/>
        <end position="676"/>
    </location>
</feature>
<keyword evidence="2" id="KW-0472">Membrane</keyword>
<feature type="compositionally biased region" description="Low complexity" evidence="1">
    <location>
        <begin position="705"/>
        <end position="735"/>
    </location>
</feature>
<evidence type="ECO:0000313" key="4">
    <source>
        <dbReference type="Proteomes" id="UP001165740"/>
    </source>
</evidence>
<gene>
    <name evidence="5" type="primary">LOC106063980</name>
</gene>
<dbReference type="AlphaFoldDB" id="A0A9W3ACT4"/>
<accession>A0A9W3ACT4</accession>
<protein>
    <submittedName>
        <fullName evidence="5">Uncharacterized protein LOC106063980 isoform X1</fullName>
    </submittedName>
</protein>
<feature type="signal peptide" evidence="3">
    <location>
        <begin position="1"/>
        <end position="19"/>
    </location>
</feature>
<dbReference type="PANTHER" id="PTHR26391:SF18">
    <property type="entry name" value="PROTEIN KINASE RECEPTOR TIE-1, PUTATIVE-RELATED"/>
    <property type="match status" value="1"/>
</dbReference>
<evidence type="ECO:0000256" key="1">
    <source>
        <dbReference type="SAM" id="MobiDB-lite"/>
    </source>
</evidence>
<keyword evidence="4" id="KW-1185">Reference proteome</keyword>
<keyword evidence="2" id="KW-1133">Transmembrane helix</keyword>
<evidence type="ECO:0000256" key="2">
    <source>
        <dbReference type="SAM" id="Phobius"/>
    </source>
</evidence>
<reference evidence="5" key="1">
    <citation type="submission" date="2025-08" db="UniProtKB">
        <authorList>
            <consortium name="RefSeq"/>
        </authorList>
    </citation>
    <scope>IDENTIFICATION</scope>
</reference>
<dbReference type="PANTHER" id="PTHR26391">
    <property type="entry name" value="INACTIVE TYROSINE-PROTEIN KINASE 7"/>
    <property type="match status" value="1"/>
</dbReference>
<organism evidence="4 5">
    <name type="scientific">Biomphalaria glabrata</name>
    <name type="common">Bloodfluke planorb</name>
    <name type="synonym">Freshwater snail</name>
    <dbReference type="NCBI Taxonomy" id="6526"/>
    <lineage>
        <taxon>Eukaryota</taxon>
        <taxon>Metazoa</taxon>
        <taxon>Spiralia</taxon>
        <taxon>Lophotrochozoa</taxon>
        <taxon>Mollusca</taxon>
        <taxon>Gastropoda</taxon>
        <taxon>Heterobranchia</taxon>
        <taxon>Euthyneura</taxon>
        <taxon>Panpulmonata</taxon>
        <taxon>Hygrophila</taxon>
        <taxon>Lymnaeoidea</taxon>
        <taxon>Planorbidae</taxon>
        <taxon>Biomphalaria</taxon>
    </lineage>
</organism>
<feature type="chain" id="PRO_5040840054" evidence="3">
    <location>
        <begin position="20"/>
        <end position="753"/>
    </location>
</feature>
<proteinExistence type="predicted"/>
<keyword evidence="2" id="KW-0812">Transmembrane</keyword>